<dbReference type="InterPro" id="IPR035906">
    <property type="entry name" value="MetI-like_sf"/>
</dbReference>
<keyword evidence="4 7" id="KW-0812">Transmembrane</keyword>
<dbReference type="SUPFAM" id="SSF161098">
    <property type="entry name" value="MetI-like"/>
    <property type="match status" value="1"/>
</dbReference>
<protein>
    <submittedName>
        <fullName evidence="9">Multiple sugar transport system permease protein</fullName>
    </submittedName>
</protein>
<dbReference type="InterPro" id="IPR000515">
    <property type="entry name" value="MetI-like"/>
</dbReference>
<dbReference type="Gene3D" id="1.10.3720.10">
    <property type="entry name" value="MetI-like"/>
    <property type="match status" value="1"/>
</dbReference>
<proteinExistence type="inferred from homology"/>
<keyword evidence="5 7" id="KW-1133">Transmembrane helix</keyword>
<feature type="transmembrane region" description="Helical" evidence="7">
    <location>
        <begin position="165"/>
        <end position="187"/>
    </location>
</feature>
<accession>A0A3N1X5J7</accession>
<organism evidence="9 10">
    <name type="scientific">Mobilisporobacter senegalensis</name>
    <dbReference type="NCBI Taxonomy" id="1329262"/>
    <lineage>
        <taxon>Bacteria</taxon>
        <taxon>Bacillati</taxon>
        <taxon>Bacillota</taxon>
        <taxon>Clostridia</taxon>
        <taxon>Lachnospirales</taxon>
        <taxon>Lachnospiraceae</taxon>
        <taxon>Mobilisporobacter</taxon>
    </lineage>
</organism>
<evidence type="ECO:0000259" key="8">
    <source>
        <dbReference type="PROSITE" id="PS50928"/>
    </source>
</evidence>
<dbReference type="Pfam" id="PF00528">
    <property type="entry name" value="BPD_transp_1"/>
    <property type="match status" value="1"/>
</dbReference>
<dbReference type="GO" id="GO:0005886">
    <property type="term" value="C:plasma membrane"/>
    <property type="evidence" value="ECO:0007669"/>
    <property type="project" value="UniProtKB-SubCell"/>
</dbReference>
<keyword evidence="3" id="KW-1003">Cell membrane</keyword>
<feature type="transmembrane region" description="Helical" evidence="7">
    <location>
        <begin position="118"/>
        <end position="140"/>
    </location>
</feature>
<dbReference type="EMBL" id="RJVG01000022">
    <property type="protein sequence ID" value="ROR21218.1"/>
    <property type="molecule type" value="Genomic_DNA"/>
</dbReference>
<keyword evidence="10" id="KW-1185">Reference proteome</keyword>
<keyword evidence="6 7" id="KW-0472">Membrane</keyword>
<comment type="caution">
    <text evidence="9">The sequence shown here is derived from an EMBL/GenBank/DDBJ whole genome shotgun (WGS) entry which is preliminary data.</text>
</comment>
<evidence type="ECO:0000256" key="3">
    <source>
        <dbReference type="ARBA" id="ARBA00022475"/>
    </source>
</evidence>
<dbReference type="CDD" id="cd06261">
    <property type="entry name" value="TM_PBP2"/>
    <property type="match status" value="1"/>
</dbReference>
<evidence type="ECO:0000256" key="4">
    <source>
        <dbReference type="ARBA" id="ARBA00022692"/>
    </source>
</evidence>
<evidence type="ECO:0000256" key="2">
    <source>
        <dbReference type="ARBA" id="ARBA00022448"/>
    </source>
</evidence>
<evidence type="ECO:0000313" key="9">
    <source>
        <dbReference type="EMBL" id="ROR21218.1"/>
    </source>
</evidence>
<keyword evidence="9" id="KW-0762">Sugar transport</keyword>
<sequence>MNKNIGAASKGMVKRKRKNTGIAWLFNVPYIAYSMVFLFLPLGWALWLSVTDWNLMSPNYNFVKLDNFINLFKDEKVQAAFWNSLRYLVPIVILCFVLGVGIALLVSKLPEKLKGFAAVMFFIPYLTSGVSTSVMVKYLFSYNSALSVFLREHFNLNVNWLQSKASFWILVIMIVWKMAGYYALFVLSGIEGVSEDVYEAGMLDGCTGIRKLFYITLPMIMPTITSVVTLAAGLSFQIFSEPFLLTGGGPALATTTWQLEIYNASFTRFRAGYGAAMAIANAVQIFVVIQLITWLLNKLNKKFGW</sequence>
<name>A0A3N1X5J7_9FIRM</name>
<evidence type="ECO:0000313" key="10">
    <source>
        <dbReference type="Proteomes" id="UP000273083"/>
    </source>
</evidence>
<dbReference type="GO" id="GO:0055085">
    <property type="term" value="P:transmembrane transport"/>
    <property type="evidence" value="ECO:0007669"/>
    <property type="project" value="InterPro"/>
</dbReference>
<feature type="transmembrane region" description="Helical" evidence="7">
    <location>
        <begin position="212"/>
        <end position="239"/>
    </location>
</feature>
<gene>
    <name evidence="9" type="ORF">EDD66_1225</name>
</gene>
<keyword evidence="2 7" id="KW-0813">Transport</keyword>
<dbReference type="PROSITE" id="PS50928">
    <property type="entry name" value="ABC_TM1"/>
    <property type="match status" value="1"/>
</dbReference>
<comment type="subcellular location">
    <subcellularLocation>
        <location evidence="1 7">Cell membrane</location>
        <topology evidence="1 7">Multi-pass membrane protein</topology>
    </subcellularLocation>
</comment>
<dbReference type="Proteomes" id="UP000273083">
    <property type="component" value="Unassembled WGS sequence"/>
</dbReference>
<reference evidence="9 10" key="1">
    <citation type="submission" date="2018-11" db="EMBL/GenBank/DDBJ databases">
        <title>Genomic Encyclopedia of Type Strains, Phase IV (KMG-IV): sequencing the most valuable type-strain genomes for metagenomic binning, comparative biology and taxonomic classification.</title>
        <authorList>
            <person name="Goeker M."/>
        </authorList>
    </citation>
    <scope>NUCLEOTIDE SEQUENCE [LARGE SCALE GENOMIC DNA]</scope>
    <source>
        <strain evidence="9 10">DSM 26537</strain>
    </source>
</reference>
<comment type="similarity">
    <text evidence="7">Belongs to the binding-protein-dependent transport system permease family.</text>
</comment>
<feature type="transmembrane region" description="Helical" evidence="7">
    <location>
        <begin position="21"/>
        <end position="47"/>
    </location>
</feature>
<dbReference type="RefSeq" id="WP_330511495.1">
    <property type="nucleotide sequence ID" value="NZ_RJVG01000022.1"/>
</dbReference>
<evidence type="ECO:0000256" key="7">
    <source>
        <dbReference type="RuleBase" id="RU363032"/>
    </source>
</evidence>
<dbReference type="InterPro" id="IPR051393">
    <property type="entry name" value="ABC_transporter_permease"/>
</dbReference>
<evidence type="ECO:0000256" key="6">
    <source>
        <dbReference type="ARBA" id="ARBA00023136"/>
    </source>
</evidence>
<dbReference type="AlphaFoldDB" id="A0A3N1X5J7"/>
<dbReference type="PANTHER" id="PTHR30193">
    <property type="entry name" value="ABC TRANSPORTER PERMEASE PROTEIN"/>
    <property type="match status" value="1"/>
</dbReference>
<feature type="transmembrane region" description="Helical" evidence="7">
    <location>
        <begin position="87"/>
        <end position="106"/>
    </location>
</feature>
<dbReference type="PANTHER" id="PTHR30193:SF37">
    <property type="entry name" value="INNER MEMBRANE ABC TRANSPORTER PERMEASE PROTEIN YCJO"/>
    <property type="match status" value="1"/>
</dbReference>
<evidence type="ECO:0000256" key="5">
    <source>
        <dbReference type="ARBA" id="ARBA00022989"/>
    </source>
</evidence>
<evidence type="ECO:0000256" key="1">
    <source>
        <dbReference type="ARBA" id="ARBA00004651"/>
    </source>
</evidence>
<feature type="transmembrane region" description="Helical" evidence="7">
    <location>
        <begin position="273"/>
        <end position="296"/>
    </location>
</feature>
<feature type="domain" description="ABC transmembrane type-1" evidence="8">
    <location>
        <begin position="81"/>
        <end position="296"/>
    </location>
</feature>